<keyword evidence="7 16" id="KW-0732">Signal</keyword>
<feature type="chain" id="PRO_5011755182" evidence="16">
    <location>
        <begin position="26"/>
        <end position="719"/>
    </location>
</feature>
<evidence type="ECO:0000256" key="2">
    <source>
        <dbReference type="ARBA" id="ARBA00009810"/>
    </source>
</evidence>
<comment type="subcellular location">
    <subcellularLocation>
        <location evidence="1 14">Cell outer membrane</location>
        <topology evidence="1 14">Multi-pass membrane protein</topology>
    </subcellularLocation>
</comment>
<evidence type="ECO:0000256" key="4">
    <source>
        <dbReference type="ARBA" id="ARBA00022452"/>
    </source>
</evidence>
<feature type="domain" description="TonB-dependent receptor plug" evidence="18">
    <location>
        <begin position="63"/>
        <end position="163"/>
    </location>
</feature>
<dbReference type="CDD" id="cd01347">
    <property type="entry name" value="ligand_gated_channel"/>
    <property type="match status" value="1"/>
</dbReference>
<dbReference type="OrthoDB" id="8663017at2"/>
<evidence type="ECO:0000256" key="12">
    <source>
        <dbReference type="ARBA" id="ARBA00023170"/>
    </source>
</evidence>
<dbReference type="STRING" id="489703.SAMN04488038_10365"/>
<dbReference type="PANTHER" id="PTHR32552:SF74">
    <property type="entry name" value="HYDROXAMATE SIDEROPHORE RECEPTOR FHUE"/>
    <property type="match status" value="1"/>
</dbReference>
<keyword evidence="10 15" id="KW-0798">TonB box</keyword>
<dbReference type="Proteomes" id="UP000199233">
    <property type="component" value="Unassembled WGS sequence"/>
</dbReference>
<dbReference type="SUPFAM" id="SSF56935">
    <property type="entry name" value="Porins"/>
    <property type="match status" value="1"/>
</dbReference>
<dbReference type="GO" id="GO:0009279">
    <property type="term" value="C:cell outer membrane"/>
    <property type="evidence" value="ECO:0007669"/>
    <property type="project" value="UniProtKB-SubCell"/>
</dbReference>
<evidence type="ECO:0000256" key="1">
    <source>
        <dbReference type="ARBA" id="ARBA00004571"/>
    </source>
</evidence>
<reference evidence="19 20" key="1">
    <citation type="submission" date="2016-10" db="EMBL/GenBank/DDBJ databases">
        <authorList>
            <person name="de Groot N.N."/>
        </authorList>
    </citation>
    <scope>NUCLEOTIDE SEQUENCE [LARGE SCALE GENOMIC DNA]</scope>
    <source>
        <strain evidence="19 20">DSM 25927</strain>
    </source>
</reference>
<evidence type="ECO:0000256" key="9">
    <source>
        <dbReference type="ARBA" id="ARBA00023065"/>
    </source>
</evidence>
<dbReference type="GO" id="GO:0015891">
    <property type="term" value="P:siderophore transport"/>
    <property type="evidence" value="ECO:0007669"/>
    <property type="project" value="InterPro"/>
</dbReference>
<evidence type="ECO:0000256" key="13">
    <source>
        <dbReference type="ARBA" id="ARBA00023237"/>
    </source>
</evidence>
<sequence length="719" mass="79952">MSSVVRFTTRHAALLPLLLSPLAGAQESPAAPVTLDRITVSGEEAPAYAVRETGAATRLDLAPRETPQSLSIVTRQQLDDQNLQSLRDVLDQTSGIYSYAYDSERVVFSSRGFIIDNLMYDGLPAASNFATESLDDNLDTALYERIEIVRGANGLMMGAGNPSAAVNLVRKRADQRSFTGDLNLSYGSWDNARASADFATRLNASGSIRARAIGVYQHRESYQDLYQKEKGVLYGVIDADLSPHTLLTLGYDLQNTMPQANTWGSFPLFFSDGSLSNWPRSVTTATRWSFWDKRKQSFFGELRHDFDNGWQARAALNRRSFKEDLALFYVYGFPDPQTGEGLVPFAYREKVKTTQNAADAYARGPFQWFGRRHELVLGASASKLYIKGNEYQHGALAEVGNFFDWDGRYPQPEFSSTPTPDSDIEVRQTGLYAAARLSLADPLKLILGARRSGFKNDYYYLYSGAPFAQQRNKLVPYAGALYELNASYSAFVSYTAIFNPQNKREYDGTYLQPLQGKSYETGIKGEHFGGRFNTALTLFETRLDHVAENALDASGNQLYVLDDGRTPAASSVDGTRTRGFEAQANGTLRENWNLSLGFSRYILQGPDHGEIRTYIPRTLIRGFSSWTPALAQRQLTVGAGANWQSSSHVTVGAPSGAVDMQQSPVTLLSLMARWQFTPQLSVQLNGDNLLDQTYYVLDEYGNLYYGTPLNATATLRYRF</sequence>
<keyword evidence="11 14" id="KW-0472">Membrane</keyword>
<keyword evidence="12 19" id="KW-0675">Receptor</keyword>
<evidence type="ECO:0000256" key="5">
    <source>
        <dbReference type="ARBA" id="ARBA00022496"/>
    </source>
</evidence>
<dbReference type="InterPro" id="IPR039426">
    <property type="entry name" value="TonB-dep_rcpt-like"/>
</dbReference>
<evidence type="ECO:0000256" key="6">
    <source>
        <dbReference type="ARBA" id="ARBA00022692"/>
    </source>
</evidence>
<comment type="similarity">
    <text evidence="2 14 15">Belongs to the TonB-dependent receptor family.</text>
</comment>
<proteinExistence type="inferred from homology"/>
<dbReference type="InterPro" id="IPR012910">
    <property type="entry name" value="Plug_dom"/>
</dbReference>
<feature type="domain" description="TonB-dependent receptor-like beta-barrel" evidence="17">
    <location>
        <begin position="255"/>
        <end position="689"/>
    </location>
</feature>
<dbReference type="EMBL" id="FOFS01000003">
    <property type="protein sequence ID" value="SEQ00983.1"/>
    <property type="molecule type" value="Genomic_DNA"/>
</dbReference>
<keyword evidence="4 14" id="KW-1134">Transmembrane beta strand</keyword>
<dbReference type="PROSITE" id="PS52016">
    <property type="entry name" value="TONB_DEPENDENT_REC_3"/>
    <property type="match status" value="1"/>
</dbReference>
<dbReference type="Gene3D" id="2.40.170.20">
    <property type="entry name" value="TonB-dependent receptor, beta-barrel domain"/>
    <property type="match status" value="1"/>
</dbReference>
<gene>
    <name evidence="19" type="ORF">SAMN04488038_10365</name>
</gene>
<evidence type="ECO:0000256" key="3">
    <source>
        <dbReference type="ARBA" id="ARBA00022448"/>
    </source>
</evidence>
<dbReference type="AlphaFoldDB" id="A0A1H9CJW0"/>
<name>A0A1H9CJW0_9GAMM</name>
<organism evidence="19 20">
    <name type="scientific">Solimonas aquatica</name>
    <dbReference type="NCBI Taxonomy" id="489703"/>
    <lineage>
        <taxon>Bacteria</taxon>
        <taxon>Pseudomonadati</taxon>
        <taxon>Pseudomonadota</taxon>
        <taxon>Gammaproteobacteria</taxon>
        <taxon>Nevskiales</taxon>
        <taxon>Nevskiaceae</taxon>
        <taxon>Solimonas</taxon>
    </lineage>
</organism>
<keyword evidence="5" id="KW-0410">Iron transport</keyword>
<evidence type="ECO:0000259" key="17">
    <source>
        <dbReference type="Pfam" id="PF00593"/>
    </source>
</evidence>
<dbReference type="GO" id="GO:0015344">
    <property type="term" value="F:siderophore uptake transmembrane transporter activity"/>
    <property type="evidence" value="ECO:0007669"/>
    <property type="project" value="TreeGrafter"/>
</dbReference>
<dbReference type="InterPro" id="IPR010105">
    <property type="entry name" value="TonB_sidphr_rcpt"/>
</dbReference>
<feature type="signal peptide" evidence="16">
    <location>
        <begin position="1"/>
        <end position="25"/>
    </location>
</feature>
<dbReference type="InterPro" id="IPR000531">
    <property type="entry name" value="Beta-barrel_TonB"/>
</dbReference>
<evidence type="ECO:0000256" key="7">
    <source>
        <dbReference type="ARBA" id="ARBA00022729"/>
    </source>
</evidence>
<dbReference type="RefSeq" id="WP_093282625.1">
    <property type="nucleotide sequence ID" value="NZ_FOFS01000003.1"/>
</dbReference>
<evidence type="ECO:0000313" key="19">
    <source>
        <dbReference type="EMBL" id="SEQ00983.1"/>
    </source>
</evidence>
<evidence type="ECO:0000256" key="16">
    <source>
        <dbReference type="SAM" id="SignalP"/>
    </source>
</evidence>
<keyword evidence="3 14" id="KW-0813">Transport</keyword>
<evidence type="ECO:0000313" key="20">
    <source>
        <dbReference type="Proteomes" id="UP000199233"/>
    </source>
</evidence>
<keyword evidence="8" id="KW-0408">Iron</keyword>
<dbReference type="GO" id="GO:0038023">
    <property type="term" value="F:signaling receptor activity"/>
    <property type="evidence" value="ECO:0007669"/>
    <property type="project" value="InterPro"/>
</dbReference>
<evidence type="ECO:0000256" key="8">
    <source>
        <dbReference type="ARBA" id="ARBA00023004"/>
    </source>
</evidence>
<keyword evidence="20" id="KW-1185">Reference proteome</keyword>
<dbReference type="PANTHER" id="PTHR32552">
    <property type="entry name" value="FERRICHROME IRON RECEPTOR-RELATED"/>
    <property type="match status" value="1"/>
</dbReference>
<dbReference type="Pfam" id="PF00593">
    <property type="entry name" value="TonB_dep_Rec_b-barrel"/>
    <property type="match status" value="1"/>
</dbReference>
<keyword evidence="6 14" id="KW-0812">Transmembrane</keyword>
<evidence type="ECO:0000259" key="18">
    <source>
        <dbReference type="Pfam" id="PF07715"/>
    </source>
</evidence>
<dbReference type="InterPro" id="IPR036942">
    <property type="entry name" value="Beta-barrel_TonB_sf"/>
</dbReference>
<dbReference type="FunFam" id="2.170.130.10:FF:000010">
    <property type="entry name" value="Ferripyoverdine receptor"/>
    <property type="match status" value="1"/>
</dbReference>
<evidence type="ECO:0000256" key="14">
    <source>
        <dbReference type="PROSITE-ProRule" id="PRU01360"/>
    </source>
</evidence>
<dbReference type="InterPro" id="IPR037066">
    <property type="entry name" value="Plug_dom_sf"/>
</dbReference>
<dbReference type="Gene3D" id="2.170.130.10">
    <property type="entry name" value="TonB-dependent receptor, plug domain"/>
    <property type="match status" value="1"/>
</dbReference>
<evidence type="ECO:0000256" key="11">
    <source>
        <dbReference type="ARBA" id="ARBA00023136"/>
    </source>
</evidence>
<evidence type="ECO:0000256" key="10">
    <source>
        <dbReference type="ARBA" id="ARBA00023077"/>
    </source>
</evidence>
<dbReference type="NCBIfam" id="TIGR01783">
    <property type="entry name" value="TonB-siderophor"/>
    <property type="match status" value="1"/>
</dbReference>
<keyword evidence="13 14" id="KW-0998">Cell outer membrane</keyword>
<accession>A0A1H9CJW0</accession>
<keyword evidence="9" id="KW-0406">Ion transport</keyword>
<dbReference type="Pfam" id="PF07715">
    <property type="entry name" value="Plug"/>
    <property type="match status" value="1"/>
</dbReference>
<evidence type="ECO:0000256" key="15">
    <source>
        <dbReference type="RuleBase" id="RU003357"/>
    </source>
</evidence>
<protein>
    <submittedName>
        <fullName evidence="19">Outer-membrane receptor for ferric coprogen and ferric-rhodotorulic acid</fullName>
    </submittedName>
</protein>